<dbReference type="EMBL" id="AY124011">
    <property type="protein sequence ID" value="AAN38993.1"/>
    <property type="molecule type" value="mRNA"/>
</dbReference>
<evidence type="ECO:0000313" key="3">
    <source>
        <dbReference type="EMBL" id="AAN38993.1"/>
    </source>
</evidence>
<feature type="region of interest" description="Disordered" evidence="1">
    <location>
        <begin position="78"/>
        <end position="121"/>
    </location>
</feature>
<feature type="domain" description="Ubiquitin-like" evidence="2">
    <location>
        <begin position="3"/>
        <end position="79"/>
    </location>
</feature>
<name>Q7XZ04_GRIJA</name>
<protein>
    <submittedName>
        <fullName evidence="3">Ubiquitin</fullName>
    </submittedName>
</protein>
<dbReference type="Pfam" id="PF00240">
    <property type="entry name" value="ubiquitin"/>
    <property type="match status" value="1"/>
</dbReference>
<dbReference type="Gene3D" id="3.10.20.90">
    <property type="entry name" value="Phosphatidylinositol 3-kinase Catalytic Subunit, Chain A, domain 1"/>
    <property type="match status" value="1"/>
</dbReference>
<feature type="region of interest" description="Disordered" evidence="1">
    <location>
        <begin position="164"/>
        <end position="197"/>
    </location>
</feature>
<evidence type="ECO:0000259" key="2">
    <source>
        <dbReference type="PROSITE" id="PS50053"/>
    </source>
</evidence>
<feature type="compositionally biased region" description="Low complexity" evidence="1">
    <location>
        <begin position="106"/>
        <end position="121"/>
    </location>
</feature>
<dbReference type="AlphaFoldDB" id="Q7XZ04"/>
<dbReference type="InterPro" id="IPR029071">
    <property type="entry name" value="Ubiquitin-like_domsf"/>
</dbReference>
<dbReference type="SMART" id="SM00213">
    <property type="entry name" value="UBQ"/>
    <property type="match status" value="1"/>
</dbReference>
<dbReference type="TCDB" id="8.A.52.1.7">
    <property type="family name" value="the ubiquitin-related protein degradation (upd) family"/>
</dbReference>
<evidence type="ECO:0000256" key="1">
    <source>
        <dbReference type="SAM" id="MobiDB-lite"/>
    </source>
</evidence>
<feature type="compositionally biased region" description="Low complexity" evidence="1">
    <location>
        <begin position="79"/>
        <end position="99"/>
    </location>
</feature>
<proteinExistence type="evidence at transcript level"/>
<dbReference type="SUPFAM" id="SSF54236">
    <property type="entry name" value="Ubiquitin-like"/>
    <property type="match status" value="1"/>
</dbReference>
<organism evidence="3">
    <name type="scientific">Griffithsia japonica</name>
    <name type="common">Red alga</name>
    <dbReference type="NCBI Taxonomy" id="83288"/>
    <lineage>
        <taxon>Eukaryota</taxon>
        <taxon>Rhodophyta</taxon>
        <taxon>Florideophyceae</taxon>
        <taxon>Rhodymeniophycidae</taxon>
        <taxon>Ceramiales</taxon>
        <taxon>Ceramiaceae</taxon>
        <taxon>Griffithsia</taxon>
    </lineage>
</organism>
<accession>Q7XZ04</accession>
<reference evidence="3" key="1">
    <citation type="submission" date="2002-06" db="EMBL/GenBank/DDBJ databases">
        <authorList>
            <person name="Liu C.L."/>
            <person name="Lee Y.K."/>
            <person name="Lee H.K."/>
        </authorList>
    </citation>
    <scope>NUCLEOTIDE SEQUENCE</scope>
</reference>
<sequence length="197" mass="19415">MALSIKAKCFNGESYDLSVAGATPSVADLQQAIHSASGITPDRQTILFKGRVLEAGTGLSDYALSDGAIVSVVRRIGKAPPSSKPTSSSAPTSTPAAPTAAPPQPAASTPADGAADADADGTQPSLEEMIRALNMNAGAGGAPGGVPGAAGSPLAGLSSLLGNAGGARRRRCRPGEHGKSICCPPANDGRSAQYAPL</sequence>
<dbReference type="PROSITE" id="PS50053">
    <property type="entry name" value="UBIQUITIN_2"/>
    <property type="match status" value="1"/>
</dbReference>
<dbReference type="InterPro" id="IPR000626">
    <property type="entry name" value="Ubiquitin-like_dom"/>
</dbReference>